<dbReference type="PROSITE" id="PS50994">
    <property type="entry name" value="INTEGRASE"/>
    <property type="match status" value="1"/>
</dbReference>
<organism evidence="9 10">
    <name type="scientific">Strongyloides papillosus</name>
    <name type="common">Intestinal threadworm</name>
    <dbReference type="NCBI Taxonomy" id="174720"/>
    <lineage>
        <taxon>Eukaryota</taxon>
        <taxon>Metazoa</taxon>
        <taxon>Ecdysozoa</taxon>
        <taxon>Nematoda</taxon>
        <taxon>Chromadorea</taxon>
        <taxon>Rhabditida</taxon>
        <taxon>Tylenchina</taxon>
        <taxon>Panagrolaimomorpha</taxon>
        <taxon>Strongyloidoidea</taxon>
        <taxon>Strongyloididae</taxon>
        <taxon>Strongyloides</taxon>
    </lineage>
</organism>
<keyword evidence="5" id="KW-0511">Multifunctional enzyme</keyword>
<dbReference type="InterPro" id="IPR036397">
    <property type="entry name" value="RNaseH_sf"/>
</dbReference>
<dbReference type="STRING" id="174720.A0A0N5B8W0"/>
<dbReference type="SUPFAM" id="SSF56672">
    <property type="entry name" value="DNA/RNA polymerases"/>
    <property type="match status" value="1"/>
</dbReference>
<dbReference type="GO" id="GO:0003676">
    <property type="term" value="F:nucleic acid binding"/>
    <property type="evidence" value="ECO:0007669"/>
    <property type="project" value="InterPro"/>
</dbReference>
<evidence type="ECO:0000256" key="2">
    <source>
        <dbReference type="ARBA" id="ARBA00022695"/>
    </source>
</evidence>
<dbReference type="CDD" id="cd09274">
    <property type="entry name" value="RNase_HI_RT_Ty3"/>
    <property type="match status" value="1"/>
</dbReference>
<dbReference type="PROSITE" id="PS50878">
    <property type="entry name" value="RT_POL"/>
    <property type="match status" value="1"/>
</dbReference>
<evidence type="ECO:0000259" key="8">
    <source>
        <dbReference type="PROSITE" id="PS50994"/>
    </source>
</evidence>
<dbReference type="WBParaSite" id="SPAL_0000248300.1">
    <property type="protein sequence ID" value="SPAL_0000248300.1"/>
    <property type="gene ID" value="SPAL_0000248300"/>
</dbReference>
<dbReference type="Proteomes" id="UP000046392">
    <property type="component" value="Unplaced"/>
</dbReference>
<dbReference type="InterPro" id="IPR001584">
    <property type="entry name" value="Integrase_cat-core"/>
</dbReference>
<feature type="compositionally biased region" description="Acidic residues" evidence="6">
    <location>
        <begin position="74"/>
        <end position="88"/>
    </location>
</feature>
<name>A0A0N5B8W0_STREA</name>
<dbReference type="InterPro" id="IPR021109">
    <property type="entry name" value="Peptidase_aspartic_dom_sf"/>
</dbReference>
<dbReference type="InterPro" id="IPR000477">
    <property type="entry name" value="RT_dom"/>
</dbReference>
<accession>A0A0N5B8W0</accession>
<feature type="region of interest" description="Disordered" evidence="6">
    <location>
        <begin position="74"/>
        <end position="115"/>
    </location>
</feature>
<keyword evidence="1" id="KW-0808">Transferase</keyword>
<dbReference type="AlphaFoldDB" id="A0A0N5B8W0"/>
<dbReference type="InterPro" id="IPR043502">
    <property type="entry name" value="DNA/RNA_pol_sf"/>
</dbReference>
<sequence>MSTEVNDGNEETPKTGVNEEALQQDVLDERMDKVLNKKVRQLITICQKHGISYKGKKLEIARRLVEREDFDLIFGENDEDDSEDDEPKEEDKTFTSTPKPNQEDKTFTSTPKPKQDITFTQEQLNAIMVAFAKANVTENPTPHPSKKQNRLTFTSQVPMYQHSEFGISDYLKRLSLALEADDVEEDKKSHLLLLKMPEDIQRKLNNEFLGKPQLQSFQTLVATLERSHGRDNKVGAIRIKLLSFALDFSKDKFEESVKQLLTMVEIANPGIPPRVVKRLQKAELEMRTRGKMALWKLINESSDDEHIEVLVQRMVNANELHHQKFSSGKSKQSKAPPTTDQLKAKGGCVLHPKGNHTNEQCKFQERLKGASKDNQVNKVKASVLPEVSQKSLDIRIPININAGEGMKSVFTVGYVDSGAQVSIMENRLARQLEMELAPPRYPGLKTLGGNQLTPVASVKVDMKIGQRMISLVFEVVDAQLDVFSKVLIGSDVLSLLSANIQYGNLPALVVDGVTIPSLTVDDLNNRNKPVLSKVAEAAVEVENFIKSKFPNVISQHQFDLGKSIIPAQKIELMSGDIAPFRRYFPPQHYRKDALEYINQMVESGVCKPSFDAKFMFNLVCAYKPSGSIRLCLDLRPLNVLVKSFQYRSWSVKDFCREFQNFSYVSSIDLVQSYYQVPLCEEDLNLIGFRWGDNCYTMMRLPFGLKTWPQISQKIMDQMLLNTKARSYQDDIILPTSGSRDEHLAALADLLKVLETYGFKINLSKSKFMAQECTFLGYKFTPAGYTITDKYTKSISDFPMPNTLANLRKFRGVYGYVRTMIPKCYEIERPLNQCIAQLESKKIPKNTIIELPNDVQKAIRELKEKVIEITIMAFPKWDEVFYLEADASIYGYGAVLYQINESDNTKNVIGYYNKSTSPLKRKYPTTHLELRSISNALTYFREFLWGNMVIVRSDHKNLKSLIQSNLDPRLYKHINNINMYNIQVEWIQGSKNTIADALSRVPEVKFVSSQTLADIQQESPSDVRKKYLKRGGIYGKIDGEKFKPFIPDPKVYLLVEEVHKATHMPKERTLQFIKRFYEANEELIKKSVDEVYSSCLTCMKSIPTGCIKKKSTMKAVSPFPRSTYTLDIMGPLPQSMDDQGYRFLLMAVDTASRFYMLQPLRDIKSQDVLEGTLKCIYQYGKPWTIKLDNAKYFQAELFKNKLNDLGITLRYGTPYYHESQTLVENALQLV</sequence>
<evidence type="ECO:0000256" key="1">
    <source>
        <dbReference type="ARBA" id="ARBA00022679"/>
    </source>
</evidence>
<dbReference type="Gene3D" id="2.40.70.10">
    <property type="entry name" value="Acid Proteases"/>
    <property type="match status" value="1"/>
</dbReference>
<dbReference type="Gene3D" id="3.10.10.10">
    <property type="entry name" value="HIV Type 1 Reverse Transcriptase, subunit A, domain 1"/>
    <property type="match status" value="1"/>
</dbReference>
<dbReference type="PANTHER" id="PTHR37984:SF5">
    <property type="entry name" value="PROTEIN NYNRIN-LIKE"/>
    <property type="match status" value="1"/>
</dbReference>
<feature type="domain" description="Reverse transcriptase" evidence="7">
    <location>
        <begin position="602"/>
        <end position="779"/>
    </location>
</feature>
<evidence type="ECO:0000256" key="3">
    <source>
        <dbReference type="ARBA" id="ARBA00022722"/>
    </source>
</evidence>
<dbReference type="Pfam" id="PF17919">
    <property type="entry name" value="RT_RNaseH_2"/>
    <property type="match status" value="1"/>
</dbReference>
<evidence type="ECO:0000259" key="7">
    <source>
        <dbReference type="PROSITE" id="PS50878"/>
    </source>
</evidence>
<dbReference type="GO" id="GO:0016779">
    <property type="term" value="F:nucleotidyltransferase activity"/>
    <property type="evidence" value="ECO:0007669"/>
    <property type="project" value="UniProtKB-KW"/>
</dbReference>
<dbReference type="InterPro" id="IPR043128">
    <property type="entry name" value="Rev_trsase/Diguanyl_cyclase"/>
</dbReference>
<keyword evidence="3" id="KW-0540">Nuclease</keyword>
<dbReference type="SUPFAM" id="SSF53098">
    <property type="entry name" value="Ribonuclease H-like"/>
    <property type="match status" value="1"/>
</dbReference>
<feature type="domain" description="Integrase catalytic" evidence="8">
    <location>
        <begin position="1115"/>
        <end position="1229"/>
    </location>
</feature>
<protein>
    <submittedName>
        <fullName evidence="10">Reverse transcriptase</fullName>
    </submittedName>
</protein>
<dbReference type="GO" id="GO:0004519">
    <property type="term" value="F:endonuclease activity"/>
    <property type="evidence" value="ECO:0007669"/>
    <property type="project" value="UniProtKB-KW"/>
</dbReference>
<keyword evidence="9" id="KW-1185">Reference proteome</keyword>
<dbReference type="Gene3D" id="3.30.70.270">
    <property type="match status" value="2"/>
</dbReference>
<feature type="region of interest" description="Disordered" evidence="6">
    <location>
        <begin position="323"/>
        <end position="343"/>
    </location>
</feature>
<dbReference type="InterPro" id="IPR012337">
    <property type="entry name" value="RNaseH-like_sf"/>
</dbReference>
<evidence type="ECO:0000256" key="6">
    <source>
        <dbReference type="SAM" id="MobiDB-lite"/>
    </source>
</evidence>
<feature type="compositionally biased region" description="Low complexity" evidence="6">
    <location>
        <begin position="325"/>
        <end position="334"/>
    </location>
</feature>
<dbReference type="CDD" id="cd01647">
    <property type="entry name" value="RT_LTR"/>
    <property type="match status" value="1"/>
</dbReference>
<dbReference type="InterPro" id="IPR041577">
    <property type="entry name" value="RT_RNaseH_2"/>
</dbReference>
<reference evidence="10" key="1">
    <citation type="submission" date="2017-02" db="UniProtKB">
        <authorList>
            <consortium name="WormBaseParasite"/>
        </authorList>
    </citation>
    <scope>IDENTIFICATION</scope>
</reference>
<proteinExistence type="predicted"/>
<keyword evidence="4" id="KW-0378">Hydrolase</keyword>
<dbReference type="GO" id="GO:0015074">
    <property type="term" value="P:DNA integration"/>
    <property type="evidence" value="ECO:0007669"/>
    <property type="project" value="InterPro"/>
</dbReference>
<dbReference type="SUPFAM" id="SSF50630">
    <property type="entry name" value="Acid proteases"/>
    <property type="match status" value="1"/>
</dbReference>
<dbReference type="Gene3D" id="3.30.420.10">
    <property type="entry name" value="Ribonuclease H-like superfamily/Ribonuclease H"/>
    <property type="match status" value="1"/>
</dbReference>
<evidence type="ECO:0000256" key="5">
    <source>
        <dbReference type="ARBA" id="ARBA00023268"/>
    </source>
</evidence>
<evidence type="ECO:0000313" key="9">
    <source>
        <dbReference type="Proteomes" id="UP000046392"/>
    </source>
</evidence>
<dbReference type="PANTHER" id="PTHR37984">
    <property type="entry name" value="PROTEIN CBG26694"/>
    <property type="match status" value="1"/>
</dbReference>
<keyword evidence="2" id="KW-0548">Nucleotidyltransferase</keyword>
<evidence type="ECO:0000313" key="10">
    <source>
        <dbReference type="WBParaSite" id="SPAL_0000248300.1"/>
    </source>
</evidence>
<feature type="region of interest" description="Disordered" evidence="6">
    <location>
        <begin position="1"/>
        <end position="26"/>
    </location>
</feature>
<keyword evidence="4" id="KW-0255">Endonuclease</keyword>
<evidence type="ECO:0000256" key="4">
    <source>
        <dbReference type="ARBA" id="ARBA00022759"/>
    </source>
</evidence>
<dbReference type="GO" id="GO:0042575">
    <property type="term" value="C:DNA polymerase complex"/>
    <property type="evidence" value="ECO:0007669"/>
    <property type="project" value="UniProtKB-ARBA"/>
</dbReference>
<dbReference type="Pfam" id="PF00078">
    <property type="entry name" value="RVT_1"/>
    <property type="match status" value="1"/>
</dbReference>
<dbReference type="InterPro" id="IPR050951">
    <property type="entry name" value="Retrovirus_Pol_polyprotein"/>
</dbReference>